<dbReference type="InterPro" id="IPR002048">
    <property type="entry name" value="EF_hand_dom"/>
</dbReference>
<dbReference type="GO" id="GO:0016020">
    <property type="term" value="C:membrane"/>
    <property type="evidence" value="ECO:0007669"/>
    <property type="project" value="UniProtKB-SubCell"/>
</dbReference>
<evidence type="ECO:0000313" key="9">
    <source>
        <dbReference type="EMBL" id="CAI4009049.1"/>
    </source>
</evidence>
<dbReference type="Pfam" id="PF00520">
    <property type="entry name" value="Ion_trans"/>
    <property type="match status" value="1"/>
</dbReference>
<gene>
    <name evidence="9" type="ORF">C1SCF055_LOCUS34429</name>
</gene>
<dbReference type="PANTHER" id="PTHR46726">
    <property type="entry name" value="TWO PORE CHANNEL 3"/>
    <property type="match status" value="1"/>
</dbReference>
<feature type="region of interest" description="Disordered" evidence="6">
    <location>
        <begin position="97"/>
        <end position="139"/>
    </location>
</feature>
<evidence type="ECO:0000313" key="11">
    <source>
        <dbReference type="Proteomes" id="UP001152797"/>
    </source>
</evidence>
<keyword evidence="5 7" id="KW-0472">Membrane</keyword>
<dbReference type="PROSITE" id="PS00018">
    <property type="entry name" value="EF_HAND_1"/>
    <property type="match status" value="2"/>
</dbReference>
<accession>A0A9P1DHI4</accession>
<evidence type="ECO:0000256" key="4">
    <source>
        <dbReference type="ARBA" id="ARBA00022989"/>
    </source>
</evidence>
<reference evidence="9" key="1">
    <citation type="submission" date="2022-10" db="EMBL/GenBank/DDBJ databases">
        <authorList>
            <person name="Chen Y."/>
            <person name="Dougan E. K."/>
            <person name="Chan C."/>
            <person name="Rhodes N."/>
            <person name="Thang M."/>
        </authorList>
    </citation>
    <scope>NUCLEOTIDE SEQUENCE</scope>
</reference>
<dbReference type="InterPro" id="IPR027359">
    <property type="entry name" value="Volt_channel_dom_sf"/>
</dbReference>
<dbReference type="InterPro" id="IPR018247">
    <property type="entry name" value="EF_Hand_1_Ca_BS"/>
</dbReference>
<feature type="transmembrane region" description="Helical" evidence="7">
    <location>
        <begin position="307"/>
        <end position="337"/>
    </location>
</feature>
<dbReference type="Gene3D" id="1.10.238.10">
    <property type="entry name" value="EF-hand"/>
    <property type="match status" value="1"/>
</dbReference>
<proteinExistence type="predicted"/>
<evidence type="ECO:0000256" key="1">
    <source>
        <dbReference type="ARBA" id="ARBA00004141"/>
    </source>
</evidence>
<dbReference type="Gene3D" id="1.10.287.70">
    <property type="match status" value="1"/>
</dbReference>
<sequence length="672" mass="73894">MPATQSNLQMLQHLTAIQKQQETSSQSLELLKAQHQEWQKSVEALLSEIRQGINSKYANSQTAEPVQRAGGDCAGDLLFADLESVNSDANFVAEAPMSHLPKESESDAQVPEQSESTARAEFGEHGEHGEAAQPKSSIHFTRRAGTLEELFRTRKTVVESGNQPVGLKKLVEEEMIVSESSGPATMTERCRLMTKNAVESGWFEYASGFIILVNLITIGIEAEESLQRGQELGRDSWAYAIERIFLMIYCVEVALVTIGLLALLVAPNIGAASMEGVEKLLIVRGLRLLRLVRALRMVNHFKIMWRLVYGLLTAAETILATSALILVFMFVFSCVAVEVISKDQRLAGLEDTGFIISEYFGNLGKTVMTLMQFVTMDSLATIYFPLIVEEPLLLCFFLPILIFVSIGLMNLVTAALVENAMEHAAQQAEDEKVVLKKKVRGAMPSLLKIFHTIDKDNSGMITRDELQNVPMDILPPKVLAAVCVDNWEELFEYLDIDGTGSLSQVEFVEGLLNLCLLDMPIATIQTLKLLQLIRASETPVNLSISALVLVDNIVGVLFSWALLVYPMHGELHETEWKTSGMAWSFASCIGGAAIAYAGIGLSRNLSATGALVVTNIDKVLVLLYGVLMLGDRFNGPKILDCALALLGGAWPWLRLRKESKEDIDGCFSCPSF</sequence>
<evidence type="ECO:0000313" key="10">
    <source>
        <dbReference type="EMBL" id="CAL4796361.1"/>
    </source>
</evidence>
<comment type="caution">
    <text evidence="9">The sequence shown here is derived from an EMBL/GenBank/DDBJ whole genome shotgun (WGS) entry which is preliminary data.</text>
</comment>
<dbReference type="SUPFAM" id="SSF47473">
    <property type="entry name" value="EF-hand"/>
    <property type="match status" value="1"/>
</dbReference>
<dbReference type="GO" id="GO:0005509">
    <property type="term" value="F:calcium ion binding"/>
    <property type="evidence" value="ECO:0007669"/>
    <property type="project" value="InterPro"/>
</dbReference>
<evidence type="ECO:0000256" key="3">
    <source>
        <dbReference type="ARBA" id="ARBA00022837"/>
    </source>
</evidence>
<keyword evidence="4 7" id="KW-1133">Transmembrane helix</keyword>
<feature type="domain" description="EF-hand" evidence="8">
    <location>
        <begin position="482"/>
        <end position="517"/>
    </location>
</feature>
<dbReference type="CDD" id="cd00051">
    <property type="entry name" value="EFh"/>
    <property type="match status" value="1"/>
</dbReference>
<dbReference type="Gene3D" id="1.20.120.350">
    <property type="entry name" value="Voltage-gated potassium channels. Chain C"/>
    <property type="match status" value="1"/>
</dbReference>
<keyword evidence="11" id="KW-1185">Reference proteome</keyword>
<dbReference type="InterPro" id="IPR005821">
    <property type="entry name" value="Ion_trans_dom"/>
</dbReference>
<dbReference type="GO" id="GO:0005216">
    <property type="term" value="F:monoatomic ion channel activity"/>
    <property type="evidence" value="ECO:0007669"/>
    <property type="project" value="InterPro"/>
</dbReference>
<feature type="transmembrane region" description="Helical" evidence="7">
    <location>
        <begin position="608"/>
        <end position="629"/>
    </location>
</feature>
<protein>
    <submittedName>
        <fullName evidence="10">Voltage-dependent T-type calcium channel subunit alpha-1H</fullName>
    </submittedName>
</protein>
<dbReference type="EMBL" id="CAMXCT030004445">
    <property type="protein sequence ID" value="CAL4796361.1"/>
    <property type="molecule type" value="Genomic_DNA"/>
</dbReference>
<keyword evidence="3" id="KW-0106">Calcium</keyword>
<feature type="transmembrane region" description="Helical" evidence="7">
    <location>
        <begin position="540"/>
        <end position="562"/>
    </location>
</feature>
<evidence type="ECO:0000256" key="2">
    <source>
        <dbReference type="ARBA" id="ARBA00022692"/>
    </source>
</evidence>
<keyword evidence="2 7" id="KW-0812">Transmembrane</keyword>
<evidence type="ECO:0000259" key="8">
    <source>
        <dbReference type="PROSITE" id="PS50222"/>
    </source>
</evidence>
<evidence type="ECO:0000256" key="5">
    <source>
        <dbReference type="ARBA" id="ARBA00023136"/>
    </source>
</evidence>
<dbReference type="EMBL" id="CAMXCT020004445">
    <property type="protein sequence ID" value="CAL1162424.1"/>
    <property type="molecule type" value="Genomic_DNA"/>
</dbReference>
<evidence type="ECO:0000256" key="6">
    <source>
        <dbReference type="SAM" id="MobiDB-lite"/>
    </source>
</evidence>
<dbReference type="Pfam" id="PF13405">
    <property type="entry name" value="EF-hand_6"/>
    <property type="match status" value="1"/>
</dbReference>
<feature type="domain" description="EF-hand" evidence="8">
    <location>
        <begin position="441"/>
        <end position="476"/>
    </location>
</feature>
<feature type="transmembrane region" description="Helical" evidence="7">
    <location>
        <begin position="582"/>
        <end position="601"/>
    </location>
</feature>
<dbReference type="OrthoDB" id="186625at2759"/>
<dbReference type="PROSITE" id="PS50222">
    <property type="entry name" value="EF_HAND_2"/>
    <property type="match status" value="2"/>
</dbReference>
<dbReference type="InterPro" id="IPR011992">
    <property type="entry name" value="EF-hand-dom_pair"/>
</dbReference>
<dbReference type="SMART" id="SM00054">
    <property type="entry name" value="EFh"/>
    <property type="match status" value="2"/>
</dbReference>
<feature type="transmembrane region" description="Helical" evidence="7">
    <location>
        <begin position="391"/>
        <end position="417"/>
    </location>
</feature>
<dbReference type="SUPFAM" id="SSF81324">
    <property type="entry name" value="Voltage-gated potassium channels"/>
    <property type="match status" value="1"/>
</dbReference>
<dbReference type="Proteomes" id="UP001152797">
    <property type="component" value="Unassembled WGS sequence"/>
</dbReference>
<feature type="transmembrane region" description="Helical" evidence="7">
    <location>
        <begin position="244"/>
        <end position="266"/>
    </location>
</feature>
<dbReference type="PANTHER" id="PTHR46726:SF1">
    <property type="entry name" value="TWO-PORE CALCIUM CHANNEL 3"/>
    <property type="match status" value="1"/>
</dbReference>
<evidence type="ECO:0000256" key="7">
    <source>
        <dbReference type="SAM" id="Phobius"/>
    </source>
</evidence>
<name>A0A9P1DHI4_9DINO</name>
<comment type="subcellular location">
    <subcellularLocation>
        <location evidence="1">Membrane</location>
        <topology evidence="1">Multi-pass membrane protein</topology>
    </subcellularLocation>
</comment>
<dbReference type="AlphaFoldDB" id="A0A9P1DHI4"/>
<feature type="compositionally biased region" description="Basic and acidic residues" evidence="6">
    <location>
        <begin position="121"/>
        <end position="130"/>
    </location>
</feature>
<dbReference type="EMBL" id="CAMXCT010004445">
    <property type="protein sequence ID" value="CAI4009049.1"/>
    <property type="molecule type" value="Genomic_DNA"/>
</dbReference>
<reference evidence="10 11" key="2">
    <citation type="submission" date="2024-05" db="EMBL/GenBank/DDBJ databases">
        <authorList>
            <person name="Chen Y."/>
            <person name="Shah S."/>
            <person name="Dougan E. K."/>
            <person name="Thang M."/>
            <person name="Chan C."/>
        </authorList>
    </citation>
    <scope>NUCLEOTIDE SEQUENCE [LARGE SCALE GENOMIC DNA]</scope>
</reference>
<organism evidence="9">
    <name type="scientific">Cladocopium goreaui</name>
    <dbReference type="NCBI Taxonomy" id="2562237"/>
    <lineage>
        <taxon>Eukaryota</taxon>
        <taxon>Sar</taxon>
        <taxon>Alveolata</taxon>
        <taxon>Dinophyceae</taxon>
        <taxon>Suessiales</taxon>
        <taxon>Symbiodiniaceae</taxon>
        <taxon>Cladocopium</taxon>
    </lineage>
</organism>